<dbReference type="EMBL" id="JBHMEZ010000032">
    <property type="protein sequence ID" value="MFB9055034.1"/>
    <property type="molecule type" value="Genomic_DNA"/>
</dbReference>
<feature type="region of interest" description="Disordered" evidence="1">
    <location>
        <begin position="941"/>
        <end position="963"/>
    </location>
</feature>
<sequence>MAYVEWMDVINATDNGLDILRLVFPQVDDALTSRDKKFKARVGEKTASASLRLKDGHYHVTDFGGDQKERNSIGWFMIETDKTFAEAVQFLASQFRVKGSDKAWTEVKPTWETRPLKEAEKAKDYLLTLKPEFTVEELALLGPAVKASHCHDFSLTAISDYTFCKATEAFVLGATETFPIYAFDHEGWAKIYQPLAFNKQYRFSFVGKKPARFIYGMDLLENQFKQNKKRLENEEMDDAINEEGEAQTGKKKDPRVDYAFIVSGGSDGLNLRSFGYFPIWFNSESETLNFEEYRKLQTYAKEIVYIADIDSTGVKQAQKLALTYLDIKILMLPSYLKLKKDQRGNPCKDFKDFVVNYYKEGEFASFSNRLQKLIENALPAQFWTKIYTKTGLKFNFRHTQFYNFLKLNGFGRIKDEHTKDGYHFVHLDGNIVRKVLPVEIETFVHGFLKSRQLPIELRDLIYSKQLNANSLNKLDAFNIEFSSSESDTQYMFFDNAILKITPAAIEKINRGDVDRFIWENKKIEHNVLLETAPQFTISKDVHGNPDIAIHAKDNMFLQFLTNASRVHWRKEFEENLGDPSSKDAIAYTEANKFNIAGPNLLPEERQEQKEHLINKIFALGYMLHTYKSPHKPWAVYAMDNKLADISESHGGSGKSVFQKAIQQLLKKNHYIPGRDPKKTSDDFIYHGITEDTDYILVDDCNQYLDYGFFFSAITGDLEVNNKNGLRFVINFDKVPKMAFSSNYPPNNLDPSLARRLLYVVFSDYYHFNQDNEYRESRSVSDDFNGKTLFKEWDTKEWNQFYNFCAQCIQFYLAQNKKIDPPMGNVSMRNLLSEMGASFKDWADVFFADMVTDEMRGEETHKNLDNFVVKDLAFEDLKQKTGLKFSSTSFKKKLAAYAKYNEWIFNPEEIGLDENGRKMQKVDGKTKEVFYIKSKVPKKDEAIAASTTDATKQSADDLENDLPF</sequence>
<accession>A0ABV5F6N0</accession>
<evidence type="ECO:0000313" key="2">
    <source>
        <dbReference type="EMBL" id="MFB9055034.1"/>
    </source>
</evidence>
<evidence type="ECO:0000256" key="1">
    <source>
        <dbReference type="SAM" id="MobiDB-lite"/>
    </source>
</evidence>
<organism evidence="2 3">
    <name type="scientific">Formosa undariae</name>
    <dbReference type="NCBI Taxonomy" id="1325436"/>
    <lineage>
        <taxon>Bacteria</taxon>
        <taxon>Pseudomonadati</taxon>
        <taxon>Bacteroidota</taxon>
        <taxon>Flavobacteriia</taxon>
        <taxon>Flavobacteriales</taxon>
        <taxon>Flavobacteriaceae</taxon>
        <taxon>Formosa</taxon>
    </lineage>
</organism>
<evidence type="ECO:0000313" key="3">
    <source>
        <dbReference type="Proteomes" id="UP001589605"/>
    </source>
</evidence>
<evidence type="ECO:0008006" key="4">
    <source>
        <dbReference type="Google" id="ProtNLM"/>
    </source>
</evidence>
<keyword evidence="3" id="KW-1185">Reference proteome</keyword>
<protein>
    <recommendedName>
        <fullName evidence="4">Toprim domain-containing protein</fullName>
    </recommendedName>
</protein>
<gene>
    <name evidence="2" type="ORF">ACFFVB_18280</name>
</gene>
<proteinExistence type="predicted"/>
<reference evidence="2 3" key="1">
    <citation type="submission" date="2024-09" db="EMBL/GenBank/DDBJ databases">
        <authorList>
            <person name="Sun Q."/>
            <person name="Mori K."/>
        </authorList>
    </citation>
    <scope>NUCLEOTIDE SEQUENCE [LARGE SCALE GENOMIC DNA]</scope>
    <source>
        <strain evidence="2 3">CECT 8286</strain>
    </source>
</reference>
<dbReference type="Proteomes" id="UP001589605">
    <property type="component" value="Unassembled WGS sequence"/>
</dbReference>
<comment type="caution">
    <text evidence="2">The sequence shown here is derived from an EMBL/GenBank/DDBJ whole genome shotgun (WGS) entry which is preliminary data.</text>
</comment>
<dbReference type="RefSeq" id="WP_382384708.1">
    <property type="nucleotide sequence ID" value="NZ_JBHMEZ010000032.1"/>
</dbReference>
<name>A0ABV5F6N0_9FLAO</name>